<dbReference type="AlphaFoldDB" id="A0A840WJW2"/>
<evidence type="ECO:0000313" key="1">
    <source>
        <dbReference type="EMBL" id="MBB5491967.1"/>
    </source>
</evidence>
<proteinExistence type="predicted"/>
<name>A0A840WJW2_9ACTN</name>
<sequence length="55" mass="5802">MYPDPAHPTSQGSELAQISLAPIAPVIGGRAEVADDCWGGAQSIIRLNRDLLLDT</sequence>
<reference evidence="1 2" key="1">
    <citation type="submission" date="2020-08" db="EMBL/GenBank/DDBJ databases">
        <title>Sequencing the genomes of 1000 actinobacteria strains.</title>
        <authorList>
            <person name="Klenk H.-P."/>
        </authorList>
    </citation>
    <scope>NUCLEOTIDE SEQUENCE [LARGE SCALE GENOMIC DNA]</scope>
    <source>
        <strain evidence="1 2">DSM 44598</strain>
    </source>
</reference>
<dbReference type="RefSeq" id="WP_184365556.1">
    <property type="nucleotide sequence ID" value="NZ_BAAAKM010000153.1"/>
</dbReference>
<evidence type="ECO:0000313" key="2">
    <source>
        <dbReference type="Proteomes" id="UP000579647"/>
    </source>
</evidence>
<organism evidence="1 2">
    <name type="scientific">Nocardiopsis metallicus</name>
    <dbReference type="NCBI Taxonomy" id="179819"/>
    <lineage>
        <taxon>Bacteria</taxon>
        <taxon>Bacillati</taxon>
        <taxon>Actinomycetota</taxon>
        <taxon>Actinomycetes</taxon>
        <taxon>Streptosporangiales</taxon>
        <taxon>Nocardiopsidaceae</taxon>
        <taxon>Nocardiopsis</taxon>
    </lineage>
</organism>
<gene>
    <name evidence="1" type="ORF">HNR07_003104</name>
</gene>
<accession>A0A840WJW2</accession>
<protein>
    <submittedName>
        <fullName evidence="1">Uncharacterized protein</fullName>
    </submittedName>
</protein>
<dbReference type="EMBL" id="JACHDO010000001">
    <property type="protein sequence ID" value="MBB5491967.1"/>
    <property type="molecule type" value="Genomic_DNA"/>
</dbReference>
<keyword evidence="2" id="KW-1185">Reference proteome</keyword>
<comment type="caution">
    <text evidence="1">The sequence shown here is derived from an EMBL/GenBank/DDBJ whole genome shotgun (WGS) entry which is preliminary data.</text>
</comment>
<dbReference type="Proteomes" id="UP000579647">
    <property type="component" value="Unassembled WGS sequence"/>
</dbReference>